<feature type="region of interest" description="Disordered" evidence="1">
    <location>
        <begin position="1"/>
        <end position="65"/>
    </location>
</feature>
<organism evidence="2 3">
    <name type="scientific">Dorcoceras hygrometricum</name>
    <dbReference type="NCBI Taxonomy" id="472368"/>
    <lineage>
        <taxon>Eukaryota</taxon>
        <taxon>Viridiplantae</taxon>
        <taxon>Streptophyta</taxon>
        <taxon>Embryophyta</taxon>
        <taxon>Tracheophyta</taxon>
        <taxon>Spermatophyta</taxon>
        <taxon>Magnoliopsida</taxon>
        <taxon>eudicotyledons</taxon>
        <taxon>Gunneridae</taxon>
        <taxon>Pentapetalae</taxon>
        <taxon>asterids</taxon>
        <taxon>lamiids</taxon>
        <taxon>Lamiales</taxon>
        <taxon>Gesneriaceae</taxon>
        <taxon>Didymocarpoideae</taxon>
        <taxon>Trichosporeae</taxon>
        <taxon>Loxocarpinae</taxon>
        <taxon>Dorcoceras</taxon>
    </lineage>
</organism>
<dbReference type="Proteomes" id="UP000250235">
    <property type="component" value="Unassembled WGS sequence"/>
</dbReference>
<dbReference type="AlphaFoldDB" id="A0A2Z7CIC8"/>
<evidence type="ECO:0000313" key="2">
    <source>
        <dbReference type="EMBL" id="KZV44419.1"/>
    </source>
</evidence>
<name>A0A2Z7CIC8_9LAMI</name>
<proteinExistence type="predicted"/>
<keyword evidence="3" id="KW-1185">Reference proteome</keyword>
<feature type="compositionally biased region" description="Basic and acidic residues" evidence="1">
    <location>
        <begin position="1"/>
        <end position="16"/>
    </location>
</feature>
<gene>
    <name evidence="2" type="ORF">F511_27002</name>
</gene>
<dbReference type="OrthoDB" id="1743187at2759"/>
<feature type="region of interest" description="Disordered" evidence="1">
    <location>
        <begin position="95"/>
        <end position="133"/>
    </location>
</feature>
<evidence type="ECO:0000313" key="3">
    <source>
        <dbReference type="Proteomes" id="UP000250235"/>
    </source>
</evidence>
<reference evidence="2 3" key="1">
    <citation type="journal article" date="2015" name="Proc. Natl. Acad. Sci. U.S.A.">
        <title>The resurrection genome of Boea hygrometrica: A blueprint for survival of dehydration.</title>
        <authorList>
            <person name="Xiao L."/>
            <person name="Yang G."/>
            <person name="Zhang L."/>
            <person name="Yang X."/>
            <person name="Zhao S."/>
            <person name="Ji Z."/>
            <person name="Zhou Q."/>
            <person name="Hu M."/>
            <person name="Wang Y."/>
            <person name="Chen M."/>
            <person name="Xu Y."/>
            <person name="Jin H."/>
            <person name="Xiao X."/>
            <person name="Hu G."/>
            <person name="Bao F."/>
            <person name="Hu Y."/>
            <person name="Wan P."/>
            <person name="Li L."/>
            <person name="Deng X."/>
            <person name="Kuang T."/>
            <person name="Xiang C."/>
            <person name="Zhu J.K."/>
            <person name="Oliver M.J."/>
            <person name="He Y."/>
        </authorList>
    </citation>
    <scope>NUCLEOTIDE SEQUENCE [LARGE SCALE GENOMIC DNA]</scope>
    <source>
        <strain evidence="3">cv. XS01</strain>
    </source>
</reference>
<protein>
    <submittedName>
        <fullName evidence="2">Uncharacterized protein</fullName>
    </submittedName>
</protein>
<dbReference type="EMBL" id="KQ997004">
    <property type="protein sequence ID" value="KZV44419.1"/>
    <property type="molecule type" value="Genomic_DNA"/>
</dbReference>
<sequence length="243" mass="27334">MPPKRRDQTDKNKEVDSMPELEELPADEEHQEMSVQNMVDRIEGQSHGHATAKQTVEPQEEVPEKNVVDMEEASKMMAEGILAYVKAMVSHTTRSTNQGSFQHKEMEQGAGSSRAGEARRSVPTPLGLEESKEEKEVAVASIHKLHVQQMLDKFEELGQEAFGTEVIHEEDDNEEGQFQLDDLVMAPAQMEDGAHEVQDPVEEINLGSPDQPNVIFISALLEDEIKKNLVDLLREFKDCFENV</sequence>
<evidence type="ECO:0000256" key="1">
    <source>
        <dbReference type="SAM" id="MobiDB-lite"/>
    </source>
</evidence>
<feature type="compositionally biased region" description="Acidic residues" evidence="1">
    <location>
        <begin position="17"/>
        <end position="26"/>
    </location>
</feature>
<accession>A0A2Z7CIC8</accession>